<evidence type="ECO:0000313" key="1">
    <source>
        <dbReference type="EMBL" id="KAJ1101741.1"/>
    </source>
</evidence>
<evidence type="ECO:0000313" key="2">
    <source>
        <dbReference type="Proteomes" id="UP001066276"/>
    </source>
</evidence>
<proteinExistence type="predicted"/>
<dbReference type="EMBL" id="JANPWB010000014">
    <property type="protein sequence ID" value="KAJ1101741.1"/>
    <property type="molecule type" value="Genomic_DNA"/>
</dbReference>
<comment type="caution">
    <text evidence="1">The sequence shown here is derived from an EMBL/GenBank/DDBJ whole genome shotgun (WGS) entry which is preliminary data.</text>
</comment>
<gene>
    <name evidence="1" type="ORF">NDU88_006805</name>
</gene>
<dbReference type="AlphaFoldDB" id="A0AAV7MEH1"/>
<organism evidence="1 2">
    <name type="scientific">Pleurodeles waltl</name>
    <name type="common">Iberian ribbed newt</name>
    <dbReference type="NCBI Taxonomy" id="8319"/>
    <lineage>
        <taxon>Eukaryota</taxon>
        <taxon>Metazoa</taxon>
        <taxon>Chordata</taxon>
        <taxon>Craniata</taxon>
        <taxon>Vertebrata</taxon>
        <taxon>Euteleostomi</taxon>
        <taxon>Amphibia</taxon>
        <taxon>Batrachia</taxon>
        <taxon>Caudata</taxon>
        <taxon>Salamandroidea</taxon>
        <taxon>Salamandridae</taxon>
        <taxon>Pleurodelinae</taxon>
        <taxon>Pleurodeles</taxon>
    </lineage>
</organism>
<reference evidence="1" key="1">
    <citation type="journal article" date="2022" name="bioRxiv">
        <title>Sequencing and chromosome-scale assembly of the giantPleurodeles waltlgenome.</title>
        <authorList>
            <person name="Brown T."/>
            <person name="Elewa A."/>
            <person name="Iarovenko S."/>
            <person name="Subramanian E."/>
            <person name="Araus A.J."/>
            <person name="Petzold A."/>
            <person name="Susuki M."/>
            <person name="Suzuki K.-i.T."/>
            <person name="Hayashi T."/>
            <person name="Toyoda A."/>
            <person name="Oliveira C."/>
            <person name="Osipova E."/>
            <person name="Leigh N.D."/>
            <person name="Simon A."/>
            <person name="Yun M.H."/>
        </authorList>
    </citation>
    <scope>NUCLEOTIDE SEQUENCE</scope>
    <source>
        <strain evidence="1">20211129_DDA</strain>
        <tissue evidence="1">Liver</tissue>
    </source>
</reference>
<keyword evidence="2" id="KW-1185">Reference proteome</keyword>
<protein>
    <submittedName>
        <fullName evidence="1">Uncharacterized protein</fullName>
    </submittedName>
</protein>
<sequence length="113" mass="11767">MATRYLDVASDPCSPVFPPQCPSIALCPKLKIEVRVVDSGSPIRLTLQPLSRFLGLAPVAGTPTRTEHGIHAVLSGPPAPFGILILGIMRRAAGLKLSGSCPERCPAAARATA</sequence>
<dbReference type="Proteomes" id="UP001066276">
    <property type="component" value="Chromosome 10"/>
</dbReference>
<name>A0AAV7MEH1_PLEWA</name>
<accession>A0AAV7MEH1</accession>